<reference evidence="1 2" key="1">
    <citation type="submission" date="2017-06" db="EMBL/GenBank/DDBJ databases">
        <title>Evolution towards high GC content and high-temperature stress adaptation in endophytic Pseudomonas oryzihabitans impacted its plant-growth promoting traits.</title>
        <authorList>
            <person name="Nascimento F.X."/>
        </authorList>
    </citation>
    <scope>NUCLEOTIDE SEQUENCE [LARGE SCALE GENOMIC DNA]</scope>
    <source>
        <strain evidence="1 2">MS8</strain>
    </source>
</reference>
<dbReference type="RefSeq" id="WP_208693983.1">
    <property type="nucleotide sequence ID" value="NZ_CP022198.1"/>
</dbReference>
<evidence type="ECO:0000313" key="1">
    <source>
        <dbReference type="EMBL" id="AXA65431.1"/>
    </source>
</evidence>
<gene>
    <name evidence="1" type="ORF">CE139_06275</name>
</gene>
<sequence length="263" mass="29824">MGRQRTIKDQNFWRSPRLLNCTTEDKVALLHLLTAPDSNITGVYPIVPRIAGAELGWTADQWIQVIHRLQDEDLVRYDHSRFVVWVRLWWDHHSASQVTGPKLRDRAVGEIRRIPGEWIGEFLNDFKERLTGDQQRLVEDLLQSERPCAPEEVPIPQQCGIDTLSTNVRPNNKPQQKTLTETSSVSSRMLDMSGIPSEHQTDVHRGIVKAMTSGKLRFAPQAVINAMADNYRSPSSKPQNAMALTLYLAEHLNNAPSDNSSRS</sequence>
<protein>
    <submittedName>
        <fullName evidence="1">Uncharacterized protein</fullName>
    </submittedName>
</protein>
<dbReference type="AlphaFoldDB" id="A0A2Z5A7X7"/>
<organism evidence="1 2">
    <name type="scientific">Pseudomonas oryzihabitans</name>
    <dbReference type="NCBI Taxonomy" id="47885"/>
    <lineage>
        <taxon>Bacteria</taxon>
        <taxon>Pseudomonadati</taxon>
        <taxon>Pseudomonadota</taxon>
        <taxon>Gammaproteobacteria</taxon>
        <taxon>Pseudomonadales</taxon>
        <taxon>Pseudomonadaceae</taxon>
        <taxon>Pseudomonas</taxon>
    </lineage>
</organism>
<evidence type="ECO:0000313" key="2">
    <source>
        <dbReference type="Proteomes" id="UP000250579"/>
    </source>
</evidence>
<name>A0A2Z5A7X7_9PSED</name>
<dbReference type="Proteomes" id="UP000250579">
    <property type="component" value="Chromosome"/>
</dbReference>
<dbReference type="EMBL" id="CP022198">
    <property type="protein sequence ID" value="AXA65431.1"/>
    <property type="molecule type" value="Genomic_DNA"/>
</dbReference>
<accession>A0A2Z5A7X7</accession>
<proteinExistence type="predicted"/>